<proteinExistence type="predicted"/>
<keyword evidence="1" id="KW-1133">Transmembrane helix</keyword>
<dbReference type="Pfam" id="PF09489">
    <property type="entry name" value="CbtB"/>
    <property type="match status" value="1"/>
</dbReference>
<reference evidence="2" key="1">
    <citation type="submission" date="2017-08" db="EMBL/GenBank/DDBJ databases">
        <authorList>
            <person name="Imhoff J.F."/>
            <person name="Rahn T."/>
            <person name="Kuenzel S."/>
            <person name="Neulinger S.C."/>
        </authorList>
    </citation>
    <scope>NUCLEOTIDE SEQUENCE</scope>
    <source>
        <strain evidence="2">DSM 9154</strain>
    </source>
</reference>
<comment type="caution">
    <text evidence="2">The sequence shown here is derived from an EMBL/GenBank/DDBJ whole genome shotgun (WGS) entry which is preliminary data.</text>
</comment>
<feature type="transmembrane region" description="Helical" evidence="1">
    <location>
        <begin position="25"/>
        <end position="46"/>
    </location>
</feature>
<gene>
    <name evidence="2" type="ORF">CKO21_13235</name>
</gene>
<dbReference type="AlphaFoldDB" id="A0A934QKK8"/>
<accession>A0A934QKK8</accession>
<dbReference type="Proteomes" id="UP000778970">
    <property type="component" value="Unassembled WGS sequence"/>
</dbReference>
<dbReference type="EMBL" id="NRRE01000026">
    <property type="protein sequence ID" value="MBK1698205.1"/>
    <property type="molecule type" value="Genomic_DNA"/>
</dbReference>
<organism evidence="2 3">
    <name type="scientific">Rhodovibrio salinarum</name>
    <dbReference type="NCBI Taxonomy" id="1087"/>
    <lineage>
        <taxon>Bacteria</taxon>
        <taxon>Pseudomonadati</taxon>
        <taxon>Pseudomonadota</taxon>
        <taxon>Alphaproteobacteria</taxon>
        <taxon>Rhodospirillales</taxon>
        <taxon>Rhodovibrionaceae</taxon>
        <taxon>Rhodovibrio</taxon>
    </lineage>
</organism>
<evidence type="ECO:0008006" key="4">
    <source>
        <dbReference type="Google" id="ProtNLM"/>
    </source>
</evidence>
<evidence type="ECO:0000313" key="2">
    <source>
        <dbReference type="EMBL" id="MBK1698205.1"/>
    </source>
</evidence>
<evidence type="ECO:0000313" key="3">
    <source>
        <dbReference type="Proteomes" id="UP000778970"/>
    </source>
</evidence>
<dbReference type="RefSeq" id="WP_027288672.1">
    <property type="nucleotide sequence ID" value="NZ_NRRE01000026.1"/>
</dbReference>
<dbReference type="InterPro" id="IPR012667">
    <property type="entry name" value="CbtB_put"/>
</dbReference>
<evidence type="ECO:0000256" key="1">
    <source>
        <dbReference type="SAM" id="Phobius"/>
    </source>
</evidence>
<reference evidence="2" key="2">
    <citation type="journal article" date="2020" name="Microorganisms">
        <title>Osmotic Adaptation and Compatible Solute Biosynthesis of Phototrophic Bacteria as Revealed from Genome Analyses.</title>
        <authorList>
            <person name="Imhoff J.F."/>
            <person name="Rahn T."/>
            <person name="Kunzel S."/>
            <person name="Keller A."/>
            <person name="Neulinger S.C."/>
        </authorList>
    </citation>
    <scope>NUCLEOTIDE SEQUENCE</scope>
    <source>
        <strain evidence="2">DSM 9154</strain>
    </source>
</reference>
<keyword evidence="1" id="KW-0812">Transmembrane</keyword>
<protein>
    <recommendedName>
        <fullName evidence="4">Cobalt transporter subunit CbtB</fullName>
    </recommendedName>
</protein>
<keyword evidence="1" id="KW-0472">Membrane</keyword>
<keyword evidence="3" id="KW-1185">Reference proteome</keyword>
<sequence length="67" mass="6959">MSYQSNQQSAPGLSGHAGTHERTQILAAAFAAILFGVVLIAGVGFASPTTIHNAAHDSRHAFAFPCH</sequence>
<name>A0A934QKK8_9PROT</name>